<evidence type="ECO:0000256" key="6">
    <source>
        <dbReference type="SAM" id="MobiDB-lite"/>
    </source>
</evidence>
<keyword evidence="2" id="KW-1003">Cell membrane</keyword>
<keyword evidence="4 7" id="KW-1133">Transmembrane helix</keyword>
<gene>
    <name evidence="9" type="ORF">M0638_09980</name>
</gene>
<evidence type="ECO:0000313" key="9">
    <source>
        <dbReference type="EMBL" id="MCK8784709.1"/>
    </source>
</evidence>
<dbReference type="GO" id="GO:0005436">
    <property type="term" value="F:sodium:phosphate symporter activity"/>
    <property type="evidence" value="ECO:0007669"/>
    <property type="project" value="InterPro"/>
</dbReference>
<feature type="compositionally biased region" description="Low complexity" evidence="6">
    <location>
        <begin position="561"/>
        <end position="571"/>
    </location>
</feature>
<dbReference type="Proteomes" id="UP001139516">
    <property type="component" value="Unassembled WGS sequence"/>
</dbReference>
<protein>
    <submittedName>
        <fullName evidence="9">Na/Pi cotransporter family protein</fullName>
    </submittedName>
</protein>
<dbReference type="NCBIfam" id="NF037997">
    <property type="entry name" value="Na_Pi_symport"/>
    <property type="match status" value="1"/>
</dbReference>
<feature type="transmembrane region" description="Helical" evidence="7">
    <location>
        <begin position="137"/>
        <end position="158"/>
    </location>
</feature>
<dbReference type="Pfam" id="PF01895">
    <property type="entry name" value="PhoU"/>
    <property type="match status" value="2"/>
</dbReference>
<feature type="transmembrane region" description="Helical" evidence="7">
    <location>
        <begin position="109"/>
        <end position="125"/>
    </location>
</feature>
<organism evidence="9 10">
    <name type="scientific">Roseomonas acroporae</name>
    <dbReference type="NCBI Taxonomy" id="2937791"/>
    <lineage>
        <taxon>Bacteria</taxon>
        <taxon>Pseudomonadati</taxon>
        <taxon>Pseudomonadota</taxon>
        <taxon>Alphaproteobacteria</taxon>
        <taxon>Acetobacterales</taxon>
        <taxon>Roseomonadaceae</taxon>
        <taxon>Roseomonas</taxon>
    </lineage>
</organism>
<dbReference type="AlphaFoldDB" id="A0A9X2BW65"/>
<dbReference type="GO" id="GO:0005886">
    <property type="term" value="C:plasma membrane"/>
    <property type="evidence" value="ECO:0007669"/>
    <property type="project" value="UniProtKB-SubCell"/>
</dbReference>
<dbReference type="PANTHER" id="PTHR10010:SF46">
    <property type="entry name" value="SODIUM-DEPENDENT PHOSPHATE TRANSPORT PROTEIN 2B"/>
    <property type="match status" value="1"/>
</dbReference>
<reference evidence="9" key="1">
    <citation type="submission" date="2022-04" db="EMBL/GenBank/DDBJ databases">
        <title>Roseomonas acroporae sp. nov., isolated from coral Acropora digitifera.</title>
        <authorList>
            <person name="Sun H."/>
        </authorList>
    </citation>
    <scope>NUCLEOTIDE SEQUENCE</scope>
    <source>
        <strain evidence="9">NAR14</strain>
    </source>
</reference>
<keyword evidence="5 7" id="KW-0472">Membrane</keyword>
<evidence type="ECO:0000313" key="10">
    <source>
        <dbReference type="Proteomes" id="UP001139516"/>
    </source>
</evidence>
<dbReference type="InterPro" id="IPR026022">
    <property type="entry name" value="PhoU_dom"/>
</dbReference>
<comment type="caution">
    <text evidence="9">The sequence shown here is derived from an EMBL/GenBank/DDBJ whole genome shotgun (WGS) entry which is preliminary data.</text>
</comment>
<dbReference type="Gene3D" id="1.20.58.220">
    <property type="entry name" value="Phosphate transport system protein phou homolog 2, domain 2"/>
    <property type="match status" value="1"/>
</dbReference>
<dbReference type="EMBL" id="JALPRX010000038">
    <property type="protein sequence ID" value="MCK8784709.1"/>
    <property type="molecule type" value="Genomic_DNA"/>
</dbReference>
<dbReference type="Pfam" id="PF02690">
    <property type="entry name" value="Na_Pi_cotrans"/>
    <property type="match status" value="2"/>
</dbReference>
<dbReference type="InterPro" id="IPR038078">
    <property type="entry name" value="PhoU-like_sf"/>
</dbReference>
<feature type="region of interest" description="Disordered" evidence="6">
    <location>
        <begin position="556"/>
        <end position="580"/>
    </location>
</feature>
<sequence length="580" mass="61212">MTQLRFLIELAGEAALLLWGLHMVQSGILRAFGSRLRAVLGVALGDRWRAFLAGLGVTAALQSSTATALMVGSFSAGGTVALVPALAAMLGANVGTALIVQVLAFDVSAVYPGMILAGVVAFRRGRMARTRDLGRAAIGLGLMLLSLHLMVETMAPISQSPELRGILRVVAQDPLPNLVIAAVLAWAVHSSVAAVLFVATLAGAGAISPEATVAMVAGANLGSAFNPLLEGRSQGGSQKDGREGDLAALRVPVGNLLNRLAGCLLIIPLLGPIAALSDDLASPALLVAPLHLGFNLALALLFILPLPAFARLLERFLPERAAGTDPAAPRYLDEAALATPPVALAGAAREALRMADVVEAMLRGSRDAFGAQDRETPKRVARQDDVVDGLHRAIHDYLARIRRDSLGDDETRRLTEIQGFAINLEHAGDIVEQNLLRNAARRIKRGTALPPAALAEIAALYDRVLEQLRLAVAVFMLEDAAAARRLVAEKERLRDVETEAARRLAEAGEGRVDGDARVLLLDIARDLKRIGAHLAATAYPLLERLGELRPSRLAVEEPEAALELPDGEAGADMAREPGRP</sequence>
<keyword evidence="3 7" id="KW-0812">Transmembrane</keyword>
<feature type="transmembrane region" description="Helical" evidence="7">
    <location>
        <begin position="288"/>
        <end position="310"/>
    </location>
</feature>
<evidence type="ECO:0000259" key="8">
    <source>
        <dbReference type="Pfam" id="PF01895"/>
    </source>
</evidence>
<feature type="transmembrane region" description="Helical" evidence="7">
    <location>
        <begin position="256"/>
        <end position="276"/>
    </location>
</feature>
<keyword evidence="10" id="KW-1185">Reference proteome</keyword>
<name>A0A9X2BW65_9PROT</name>
<evidence type="ECO:0000256" key="3">
    <source>
        <dbReference type="ARBA" id="ARBA00022692"/>
    </source>
</evidence>
<evidence type="ECO:0000256" key="2">
    <source>
        <dbReference type="ARBA" id="ARBA00022475"/>
    </source>
</evidence>
<dbReference type="InterPro" id="IPR003841">
    <property type="entry name" value="Na/Pi_transpt"/>
</dbReference>
<feature type="domain" description="PhoU" evidence="8">
    <location>
        <begin position="460"/>
        <end position="535"/>
    </location>
</feature>
<feature type="domain" description="PhoU" evidence="8">
    <location>
        <begin position="352"/>
        <end position="431"/>
    </location>
</feature>
<evidence type="ECO:0000256" key="4">
    <source>
        <dbReference type="ARBA" id="ARBA00022989"/>
    </source>
</evidence>
<proteinExistence type="predicted"/>
<dbReference type="PANTHER" id="PTHR10010">
    <property type="entry name" value="SOLUTE CARRIER FAMILY 34 SODIUM PHOSPHATE , MEMBER 2-RELATED"/>
    <property type="match status" value="1"/>
</dbReference>
<accession>A0A9X2BW65</accession>
<evidence type="ECO:0000256" key="5">
    <source>
        <dbReference type="ARBA" id="ARBA00023136"/>
    </source>
</evidence>
<evidence type="ECO:0000256" key="1">
    <source>
        <dbReference type="ARBA" id="ARBA00004651"/>
    </source>
</evidence>
<dbReference type="SUPFAM" id="SSF109755">
    <property type="entry name" value="PhoU-like"/>
    <property type="match status" value="1"/>
</dbReference>
<comment type="subcellular location">
    <subcellularLocation>
        <location evidence="1">Cell membrane</location>
        <topology evidence="1">Multi-pass membrane protein</topology>
    </subcellularLocation>
</comment>
<dbReference type="GO" id="GO:0044341">
    <property type="term" value="P:sodium-dependent phosphate transport"/>
    <property type="evidence" value="ECO:0007669"/>
    <property type="project" value="InterPro"/>
</dbReference>
<dbReference type="RefSeq" id="WP_248666833.1">
    <property type="nucleotide sequence ID" value="NZ_JALPRX010000038.1"/>
</dbReference>
<evidence type="ECO:0000256" key="7">
    <source>
        <dbReference type="SAM" id="Phobius"/>
    </source>
</evidence>